<keyword evidence="4 6" id="KW-1133">Transmembrane helix</keyword>
<keyword evidence="8" id="KW-1185">Reference proteome</keyword>
<evidence type="ECO:0000256" key="2">
    <source>
        <dbReference type="ARBA" id="ARBA00006945"/>
    </source>
</evidence>
<sequence length="305" mass="34679">MSFRGNNFDDFPKSQSGFRGTQYGSASNFQNVSAKVKYGRLFEQFAKRVEDLTEHPLILKIKPYTPTIARFFIVATFYEDSLRIIAQWSDQVFYLWNYRHFPYYFVVFFLFCVVISMFTGATLLILRKQTVYATIALISTVILQGLVYGLFTGSSFVLRNVSVIGGLLIAFGDSIVTNRMTFGMLPELDSKDGKFKNYLLLAGRILMVLLFITFTFSKSWLTVLLTIAGTICIAVGYKTKFASISLGLILAFYNITVNNYWFYGSSKRDFLKYEFYQNLSIIGGLLLVGNTGAGQLSIDEKKKIY</sequence>
<evidence type="ECO:0000313" key="8">
    <source>
        <dbReference type="Proteomes" id="UP000031516"/>
    </source>
</evidence>
<keyword evidence="3 6" id="KW-0812">Transmembrane</keyword>
<name>A0A0A8LBB8_9SACH</name>
<feature type="transmembrane region" description="Helical" evidence="6">
    <location>
        <begin position="131"/>
        <end position="151"/>
    </location>
</feature>
<feature type="transmembrane region" description="Helical" evidence="6">
    <location>
        <begin position="157"/>
        <end position="176"/>
    </location>
</feature>
<evidence type="ECO:0000256" key="6">
    <source>
        <dbReference type="SAM" id="Phobius"/>
    </source>
</evidence>
<feature type="transmembrane region" description="Helical" evidence="6">
    <location>
        <begin position="220"/>
        <end position="237"/>
    </location>
</feature>
<dbReference type="InterPro" id="IPR002995">
    <property type="entry name" value="Surf4"/>
</dbReference>
<dbReference type="OrthoDB" id="7859621at2759"/>
<comment type="subcellular location">
    <subcellularLocation>
        <location evidence="1">Membrane</location>
        <topology evidence="1">Multi-pass membrane protein</topology>
    </subcellularLocation>
</comment>
<gene>
    <name evidence="7" type="ORF">KLDO_g3718</name>
</gene>
<dbReference type="AlphaFoldDB" id="A0A0A8LBB8"/>
<dbReference type="Pfam" id="PF02077">
    <property type="entry name" value="SURF4"/>
    <property type="match status" value="1"/>
</dbReference>
<dbReference type="EMBL" id="CCBQ010000045">
    <property type="protein sequence ID" value="CDO95480.1"/>
    <property type="molecule type" value="Genomic_DNA"/>
</dbReference>
<dbReference type="Proteomes" id="UP000031516">
    <property type="component" value="Unassembled WGS sequence"/>
</dbReference>
<keyword evidence="5 6" id="KW-0472">Membrane</keyword>
<evidence type="ECO:0000256" key="5">
    <source>
        <dbReference type="ARBA" id="ARBA00023136"/>
    </source>
</evidence>
<evidence type="ECO:0000256" key="4">
    <source>
        <dbReference type="ARBA" id="ARBA00022989"/>
    </source>
</evidence>
<comment type="caution">
    <text evidence="7">The sequence shown here is derived from an EMBL/GenBank/DDBJ whole genome shotgun (WGS) entry which is preliminary data.</text>
</comment>
<comment type="similarity">
    <text evidence="2">Belongs to the SURF4 family.</text>
</comment>
<dbReference type="PROSITE" id="PS01339">
    <property type="entry name" value="SURF4"/>
    <property type="match status" value="1"/>
</dbReference>
<feature type="transmembrane region" description="Helical" evidence="6">
    <location>
        <begin position="197"/>
        <end position="214"/>
    </location>
</feature>
<accession>A0A0A8LBB8</accession>
<evidence type="ECO:0000256" key="3">
    <source>
        <dbReference type="ARBA" id="ARBA00022692"/>
    </source>
</evidence>
<feature type="transmembrane region" description="Helical" evidence="6">
    <location>
        <begin position="103"/>
        <end position="126"/>
    </location>
</feature>
<feature type="transmembrane region" description="Helical" evidence="6">
    <location>
        <begin position="275"/>
        <end position="293"/>
    </location>
</feature>
<protein>
    <submittedName>
        <fullName evidence="7">WGS project CCBQ000000000 data, contig 00015</fullName>
    </submittedName>
</protein>
<evidence type="ECO:0000313" key="7">
    <source>
        <dbReference type="EMBL" id="CDO95480.1"/>
    </source>
</evidence>
<evidence type="ECO:0000256" key="1">
    <source>
        <dbReference type="ARBA" id="ARBA00004141"/>
    </source>
</evidence>
<organism evidence="7 8">
    <name type="scientific">Kluyveromyces dobzhanskii CBS 2104</name>
    <dbReference type="NCBI Taxonomy" id="1427455"/>
    <lineage>
        <taxon>Eukaryota</taxon>
        <taxon>Fungi</taxon>
        <taxon>Dikarya</taxon>
        <taxon>Ascomycota</taxon>
        <taxon>Saccharomycotina</taxon>
        <taxon>Saccharomycetes</taxon>
        <taxon>Saccharomycetales</taxon>
        <taxon>Saccharomycetaceae</taxon>
        <taxon>Kluyveromyces</taxon>
    </lineage>
</organism>
<reference evidence="7 8" key="1">
    <citation type="submission" date="2014-03" db="EMBL/GenBank/DDBJ databases">
        <title>The genome of Kluyveromyces dobzhanskii.</title>
        <authorList>
            <person name="Nystedt B."/>
            <person name="Astrom S."/>
        </authorList>
    </citation>
    <scope>NUCLEOTIDE SEQUENCE [LARGE SCALE GENOMIC DNA]</scope>
    <source>
        <strain evidence="7 8">CBS 2104</strain>
    </source>
</reference>
<dbReference type="GO" id="GO:0016020">
    <property type="term" value="C:membrane"/>
    <property type="evidence" value="ECO:0007669"/>
    <property type="project" value="UniProtKB-SubCell"/>
</dbReference>
<proteinExistence type="inferred from homology"/>
<feature type="transmembrane region" description="Helical" evidence="6">
    <location>
        <begin position="244"/>
        <end position="263"/>
    </location>
</feature>